<organism evidence="1 2">
    <name type="scientific">Bacillus pseudomycoides</name>
    <dbReference type="NCBI Taxonomy" id="64104"/>
    <lineage>
        <taxon>Bacteria</taxon>
        <taxon>Bacillati</taxon>
        <taxon>Bacillota</taxon>
        <taxon>Bacilli</taxon>
        <taxon>Bacillales</taxon>
        <taxon>Bacillaceae</taxon>
        <taxon>Bacillus</taxon>
        <taxon>Bacillus cereus group</taxon>
    </lineage>
</organism>
<dbReference type="PIRSF" id="PIRSF015278">
    <property type="entry name" value="UCP015278"/>
    <property type="match status" value="1"/>
</dbReference>
<reference evidence="1" key="1">
    <citation type="submission" date="2019-07" db="EMBL/GenBank/DDBJ databases">
        <title>Phylogenomic Reclassification of ATCC Bacillus Strains and Various Taxa within the Genus Bacillus.</title>
        <authorList>
            <person name="Riojas M.A."/>
            <person name="Frank A.M."/>
            <person name="Fenn S.L."/>
            <person name="King S.P."/>
            <person name="Brower S.M."/>
            <person name="Hazbon M.H."/>
        </authorList>
    </citation>
    <scope>NUCLEOTIDE SEQUENCE</scope>
    <source>
        <strain evidence="1">NR-12239</strain>
    </source>
</reference>
<protein>
    <submittedName>
        <fullName evidence="1">DUF2247 family protein</fullName>
    </submittedName>
</protein>
<dbReference type="EMBL" id="VLYX01000039">
    <property type="protein sequence ID" value="MDR4328758.1"/>
    <property type="molecule type" value="Genomic_DNA"/>
</dbReference>
<proteinExistence type="predicted"/>
<dbReference type="InterPro" id="IPR016630">
    <property type="entry name" value="UCP015278"/>
</dbReference>
<dbReference type="AlphaFoldDB" id="A0AAJ1Z5T8"/>
<accession>A0AAJ1Z5T8</accession>
<gene>
    <name evidence="1" type="ORF">FOS08_23470</name>
</gene>
<name>A0AAJ1Z5T8_9BACI</name>
<evidence type="ECO:0000313" key="2">
    <source>
        <dbReference type="Proteomes" id="UP001248134"/>
    </source>
</evidence>
<evidence type="ECO:0000313" key="1">
    <source>
        <dbReference type="EMBL" id="MDR4328758.1"/>
    </source>
</evidence>
<dbReference type="Proteomes" id="UP001248134">
    <property type="component" value="Unassembled WGS sequence"/>
</dbReference>
<dbReference type="RefSeq" id="WP_098604483.1">
    <property type="nucleotide sequence ID" value="NZ_JARMDG010000103.1"/>
</dbReference>
<sequence length="171" mass="20549">MYSYTIFITNNIPCNWATLLIGLQSNFITVNEINKYAENFLLEHPDASTDEILELNWLKDDTEKAILLLKELAKNIDWNLHDEIKKWRYCGLKHIRNSSNNYADMLERVALLYSDLDYPEEMESFIYYLPPNDDYNPDEFTKEQNTQRLISNLDYFLKCEYNDLRRFYTLE</sequence>
<comment type="caution">
    <text evidence="1">The sequence shown here is derived from an EMBL/GenBank/DDBJ whole genome shotgun (WGS) entry which is preliminary data.</text>
</comment>
<dbReference type="Pfam" id="PF10004">
    <property type="entry name" value="DUF2247"/>
    <property type="match status" value="1"/>
</dbReference>